<reference evidence="2" key="1">
    <citation type="submission" date="2020-06" db="EMBL/GenBank/DDBJ databases">
        <title>Draft genome of Bugula neritina, a colonial animal packing powerful symbionts and potential medicines.</title>
        <authorList>
            <person name="Rayko M."/>
        </authorList>
    </citation>
    <scope>NUCLEOTIDE SEQUENCE [LARGE SCALE GENOMIC DNA]</scope>
    <source>
        <strain evidence="2">Kwan_BN1</strain>
    </source>
</reference>
<evidence type="ECO:0000313" key="2">
    <source>
        <dbReference type="EMBL" id="KAF6019305.1"/>
    </source>
</evidence>
<dbReference type="Proteomes" id="UP000593567">
    <property type="component" value="Unassembled WGS sequence"/>
</dbReference>
<gene>
    <name evidence="2" type="ORF">EB796_022394</name>
</gene>
<accession>A0A7J7IZT0</accession>
<evidence type="ECO:0000313" key="3">
    <source>
        <dbReference type="Proteomes" id="UP000593567"/>
    </source>
</evidence>
<name>A0A7J7IZT0_BUGNE</name>
<dbReference type="AlphaFoldDB" id="A0A7J7IZT0"/>
<feature type="region of interest" description="Disordered" evidence="1">
    <location>
        <begin position="261"/>
        <end position="290"/>
    </location>
</feature>
<sequence length="319" mass="34632">MFAVSSTVTPHSISTTVQGSNFNLRKLPKLHHQPKTLSSVEVSSAKEDLAEVLSPQKVKSSGTAKDVGSSKLGDWKGANVELADEGKKSLPLLSKRIQVAEAKQEMKATKKSIVGLKQDKLELGAVDGMQSCRKLAKILPKKKPAVNKVSPLVRTEGKARPNSPAEVTPTKPKDLELCHLATDAKKEVKANLGNEKDDSLLRSAAILIPTSSDGIKDVERAEVQCQNGQPGARLYISRSSTDLGERRKKSVSNLNYYRNALSEPRVSPSSAAPNTGHMSTDNGKQPSDCLQVRAVSKGLFHFNFGSTTKKWQDLKRRSK</sequence>
<evidence type="ECO:0000256" key="1">
    <source>
        <dbReference type="SAM" id="MobiDB-lite"/>
    </source>
</evidence>
<keyword evidence="3" id="KW-1185">Reference proteome</keyword>
<feature type="compositionally biased region" description="Polar residues" evidence="1">
    <location>
        <begin position="267"/>
        <end position="285"/>
    </location>
</feature>
<protein>
    <submittedName>
        <fullName evidence="2">Uncharacterized protein</fullName>
    </submittedName>
</protein>
<comment type="caution">
    <text evidence="2">The sequence shown here is derived from an EMBL/GenBank/DDBJ whole genome shotgun (WGS) entry which is preliminary data.</text>
</comment>
<dbReference type="EMBL" id="VXIV02003241">
    <property type="protein sequence ID" value="KAF6019305.1"/>
    <property type="molecule type" value="Genomic_DNA"/>
</dbReference>
<proteinExistence type="predicted"/>
<organism evidence="2 3">
    <name type="scientific">Bugula neritina</name>
    <name type="common">Brown bryozoan</name>
    <name type="synonym">Sertularia neritina</name>
    <dbReference type="NCBI Taxonomy" id="10212"/>
    <lineage>
        <taxon>Eukaryota</taxon>
        <taxon>Metazoa</taxon>
        <taxon>Spiralia</taxon>
        <taxon>Lophotrochozoa</taxon>
        <taxon>Bryozoa</taxon>
        <taxon>Gymnolaemata</taxon>
        <taxon>Cheilostomatida</taxon>
        <taxon>Flustrina</taxon>
        <taxon>Buguloidea</taxon>
        <taxon>Bugulidae</taxon>
        <taxon>Bugula</taxon>
    </lineage>
</organism>